<organism evidence="1 2">
    <name type="scientific">Nocardia terpenica</name>
    <dbReference type="NCBI Taxonomy" id="455432"/>
    <lineage>
        <taxon>Bacteria</taxon>
        <taxon>Bacillati</taxon>
        <taxon>Actinomycetota</taxon>
        <taxon>Actinomycetes</taxon>
        <taxon>Mycobacteriales</taxon>
        <taxon>Nocardiaceae</taxon>
        <taxon>Nocardia</taxon>
    </lineage>
</organism>
<dbReference type="STRING" id="455432.AWN90_07455"/>
<dbReference type="EMBL" id="LWGR01000019">
    <property type="protein sequence ID" value="KZM69608.1"/>
    <property type="molecule type" value="Genomic_DNA"/>
</dbReference>
<accession>A0A161X948</accession>
<reference evidence="1 2" key="1">
    <citation type="submission" date="2016-04" db="EMBL/GenBank/DDBJ databases">
        <authorList>
            <person name="Evans L.H."/>
            <person name="Alamgir A."/>
            <person name="Owens N."/>
            <person name="Weber N.D."/>
            <person name="Virtaneva K."/>
            <person name="Barbian K."/>
            <person name="Babar A."/>
            <person name="Rosenke K."/>
        </authorList>
    </citation>
    <scope>NUCLEOTIDE SEQUENCE [LARGE SCALE GENOMIC DNA]</scope>
    <source>
        <strain evidence="1 2">IFM 0406</strain>
    </source>
</reference>
<keyword evidence="2" id="KW-1185">Reference proteome</keyword>
<evidence type="ECO:0000313" key="2">
    <source>
        <dbReference type="Proteomes" id="UP000076512"/>
    </source>
</evidence>
<dbReference type="Proteomes" id="UP000076512">
    <property type="component" value="Unassembled WGS sequence"/>
</dbReference>
<sequence>MVKRAEAPSPAIKVVITATDVREAMARELDCPQEYWQHLVNSPEYQQWLALQREQQEQALAKTRAQGLDEKARGTVRTR</sequence>
<comment type="caution">
    <text evidence="1">The sequence shown here is derived from an EMBL/GenBank/DDBJ whole genome shotgun (WGS) entry which is preliminary data.</text>
</comment>
<proteinExistence type="predicted"/>
<evidence type="ECO:0000313" key="1">
    <source>
        <dbReference type="EMBL" id="KZM69608.1"/>
    </source>
</evidence>
<protein>
    <submittedName>
        <fullName evidence="1">Uncharacterized protein</fullName>
    </submittedName>
</protein>
<gene>
    <name evidence="1" type="ORF">AWN90_07455</name>
</gene>
<dbReference type="AlphaFoldDB" id="A0A161X948"/>
<name>A0A161X948_9NOCA</name>